<sequence>MERQTVVKGVPWCFKGDTNLDVCENKGNSEVKERCNLCIWGKPVEGAVGLGGADISTRLERSLPSIRLIG</sequence>
<dbReference type="AlphaFoldDB" id="A0A0G0JNS6"/>
<gene>
    <name evidence="1" type="ORF">US90_C0018G0052</name>
</gene>
<reference evidence="1 2" key="1">
    <citation type="journal article" date="2015" name="Nature">
        <title>rRNA introns, odd ribosomes, and small enigmatic genomes across a large radiation of phyla.</title>
        <authorList>
            <person name="Brown C.T."/>
            <person name="Hug L.A."/>
            <person name="Thomas B.C."/>
            <person name="Sharon I."/>
            <person name="Castelle C.J."/>
            <person name="Singh A."/>
            <person name="Wilkins M.J."/>
            <person name="Williams K.H."/>
            <person name="Banfield J.F."/>
        </authorList>
    </citation>
    <scope>NUCLEOTIDE SEQUENCE [LARGE SCALE GENOMIC DNA]</scope>
</reference>
<evidence type="ECO:0000313" key="1">
    <source>
        <dbReference type="EMBL" id="KKQ69208.1"/>
    </source>
</evidence>
<name>A0A0G0JNS6_9BACT</name>
<organism evidence="1 2">
    <name type="scientific">Candidatus Shapirobacteria bacterium GW2011_GWE2_38_30</name>
    <dbReference type="NCBI Taxonomy" id="1618490"/>
    <lineage>
        <taxon>Bacteria</taxon>
        <taxon>Candidatus Shapironibacteriota</taxon>
    </lineage>
</organism>
<dbReference type="Proteomes" id="UP000034406">
    <property type="component" value="Unassembled WGS sequence"/>
</dbReference>
<proteinExistence type="predicted"/>
<dbReference type="EMBL" id="LBUT01000018">
    <property type="protein sequence ID" value="KKQ69208.1"/>
    <property type="molecule type" value="Genomic_DNA"/>
</dbReference>
<accession>A0A0G0JNS6</accession>
<dbReference type="STRING" id="1618490.US90_C0018G0052"/>
<protein>
    <submittedName>
        <fullName evidence="1">Uncharacterized protein</fullName>
    </submittedName>
</protein>
<comment type="caution">
    <text evidence="1">The sequence shown here is derived from an EMBL/GenBank/DDBJ whole genome shotgun (WGS) entry which is preliminary data.</text>
</comment>
<evidence type="ECO:0000313" key="2">
    <source>
        <dbReference type="Proteomes" id="UP000034406"/>
    </source>
</evidence>